<comment type="pathway">
    <text evidence="1">Amino-acid biosynthesis; L-phenylalanine biosynthesis; phenylpyruvate from prephenate: step 1/1.</text>
</comment>
<keyword evidence="13" id="KW-1185">Reference proteome</keyword>
<feature type="region of interest" description="Disordered" evidence="9">
    <location>
        <begin position="291"/>
        <end position="348"/>
    </location>
</feature>
<dbReference type="CDD" id="cd04905">
    <property type="entry name" value="ACT_CM-PDT"/>
    <property type="match status" value="1"/>
</dbReference>
<accession>A0A261FM67</accession>
<evidence type="ECO:0000256" key="7">
    <source>
        <dbReference type="ARBA" id="ARBA00023239"/>
    </source>
</evidence>
<name>A0A261FM67_9BIFI</name>
<evidence type="ECO:0000256" key="6">
    <source>
        <dbReference type="ARBA" id="ARBA00023222"/>
    </source>
</evidence>
<dbReference type="PANTHER" id="PTHR21022">
    <property type="entry name" value="PREPHENATE DEHYDRATASE P PROTEIN"/>
    <property type="match status" value="1"/>
</dbReference>
<dbReference type="RefSeq" id="WP_094667483.1">
    <property type="nucleotide sequence ID" value="NZ_MWWW01000010.1"/>
</dbReference>
<dbReference type="SUPFAM" id="SSF53850">
    <property type="entry name" value="Periplasmic binding protein-like II"/>
    <property type="match status" value="1"/>
</dbReference>
<evidence type="ECO:0000256" key="4">
    <source>
        <dbReference type="ARBA" id="ARBA00022605"/>
    </source>
</evidence>
<gene>
    <name evidence="12" type="ORF">BMYO_1022</name>
</gene>
<dbReference type="GO" id="GO:0004664">
    <property type="term" value="F:prephenate dehydratase activity"/>
    <property type="evidence" value="ECO:0007669"/>
    <property type="project" value="UniProtKB-EC"/>
</dbReference>
<protein>
    <recommendedName>
        <fullName evidence="3">Prephenate dehydratase</fullName>
        <ecNumber evidence="2">4.2.1.51</ecNumber>
    </recommendedName>
</protein>
<dbReference type="PROSITE" id="PS51671">
    <property type="entry name" value="ACT"/>
    <property type="match status" value="1"/>
</dbReference>
<dbReference type="Proteomes" id="UP000216871">
    <property type="component" value="Unassembled WGS sequence"/>
</dbReference>
<feature type="compositionally biased region" description="Low complexity" evidence="9">
    <location>
        <begin position="324"/>
        <end position="335"/>
    </location>
</feature>
<evidence type="ECO:0000256" key="2">
    <source>
        <dbReference type="ARBA" id="ARBA00013147"/>
    </source>
</evidence>
<comment type="catalytic activity">
    <reaction evidence="8">
        <text>prephenate + H(+) = 3-phenylpyruvate + CO2 + H2O</text>
        <dbReference type="Rhea" id="RHEA:21648"/>
        <dbReference type="ChEBI" id="CHEBI:15377"/>
        <dbReference type="ChEBI" id="CHEBI:15378"/>
        <dbReference type="ChEBI" id="CHEBI:16526"/>
        <dbReference type="ChEBI" id="CHEBI:18005"/>
        <dbReference type="ChEBI" id="CHEBI:29934"/>
        <dbReference type="EC" id="4.2.1.51"/>
    </reaction>
</comment>
<dbReference type="PANTHER" id="PTHR21022:SF19">
    <property type="entry name" value="PREPHENATE DEHYDRATASE-RELATED"/>
    <property type="match status" value="1"/>
</dbReference>
<keyword evidence="5" id="KW-0057">Aromatic amino acid biosynthesis</keyword>
<evidence type="ECO:0000256" key="5">
    <source>
        <dbReference type="ARBA" id="ARBA00023141"/>
    </source>
</evidence>
<sequence length="360" mass="39230">MARMKLFYLGPEGTFTHQAAMMAAERFTPLGDFDLVALPDVPAIMQAVQHGDGWGVIAWENNVEGYVVPNLDALIDADDAAGFARVSVDVAFNAFTVHGQDVRDLNGAQVSAHPHGLAQCKQFIADHGLRPTPASSNAAACRDLKPGQVALGPGICGELYGLDVLDEHVQDFEGAHTEFLIIAPRHEVQDLSAMARRDSDGEFETIVIFILLATGPGVLANMLDVLRDAGLNMTSFISRPVKGHDGTYSFIATFDAAPWESRFRDALSQIIGNGDWVKTLAVYPRRERPNPPVDAWMLPKGGVHIDPRSADDRNGLDVGDDYDNPANSAGDADNGASDHDSSDDDRDWRQRECVRRELLW</sequence>
<evidence type="ECO:0000313" key="13">
    <source>
        <dbReference type="Proteomes" id="UP000216871"/>
    </source>
</evidence>
<dbReference type="EMBL" id="MWWW01000010">
    <property type="protein sequence ID" value="OZG60063.1"/>
    <property type="molecule type" value="Genomic_DNA"/>
</dbReference>
<proteinExistence type="predicted"/>
<dbReference type="OrthoDB" id="9802281at2"/>
<dbReference type="GO" id="GO:0005737">
    <property type="term" value="C:cytoplasm"/>
    <property type="evidence" value="ECO:0007669"/>
    <property type="project" value="TreeGrafter"/>
</dbReference>
<evidence type="ECO:0000256" key="8">
    <source>
        <dbReference type="ARBA" id="ARBA00047848"/>
    </source>
</evidence>
<comment type="caution">
    <text evidence="12">The sequence shown here is derived from an EMBL/GenBank/DDBJ whole genome shotgun (WGS) entry which is preliminary data.</text>
</comment>
<feature type="compositionally biased region" description="Basic and acidic residues" evidence="9">
    <location>
        <begin position="336"/>
        <end position="348"/>
    </location>
</feature>
<dbReference type="Gene3D" id="3.30.70.260">
    <property type="match status" value="1"/>
</dbReference>
<evidence type="ECO:0000313" key="12">
    <source>
        <dbReference type="EMBL" id="OZG60063.1"/>
    </source>
</evidence>
<dbReference type="Pfam" id="PF00800">
    <property type="entry name" value="PDT"/>
    <property type="match status" value="1"/>
</dbReference>
<dbReference type="InterPro" id="IPR002912">
    <property type="entry name" value="ACT_dom"/>
</dbReference>
<evidence type="ECO:0000256" key="1">
    <source>
        <dbReference type="ARBA" id="ARBA00004741"/>
    </source>
</evidence>
<evidence type="ECO:0000256" key="3">
    <source>
        <dbReference type="ARBA" id="ARBA00021872"/>
    </source>
</evidence>
<reference evidence="12 13" key="1">
    <citation type="journal article" date="2017" name="BMC Genomics">
        <title>Comparative genomic and phylogenomic analyses of the Bifidobacteriaceae family.</title>
        <authorList>
            <person name="Lugli G.A."/>
            <person name="Milani C."/>
            <person name="Turroni F."/>
            <person name="Duranti S."/>
            <person name="Mancabelli L."/>
            <person name="Mangifesta M."/>
            <person name="Ferrario C."/>
            <person name="Modesto M."/>
            <person name="Mattarelli P."/>
            <person name="Jiri K."/>
            <person name="van Sinderen D."/>
            <person name="Ventura M."/>
        </authorList>
    </citation>
    <scope>NUCLEOTIDE SEQUENCE [LARGE SCALE GENOMIC DNA]</scope>
    <source>
        <strain evidence="12 13">DSM 100196</strain>
    </source>
</reference>
<dbReference type="InterPro" id="IPR001086">
    <property type="entry name" value="Preph_deHydtase"/>
</dbReference>
<feature type="domain" description="ACT" evidence="11">
    <location>
        <begin position="207"/>
        <end position="285"/>
    </location>
</feature>
<organism evidence="12 13">
    <name type="scientific">Bifidobacterium myosotis</name>
    <dbReference type="NCBI Taxonomy" id="1630166"/>
    <lineage>
        <taxon>Bacteria</taxon>
        <taxon>Bacillati</taxon>
        <taxon>Actinomycetota</taxon>
        <taxon>Actinomycetes</taxon>
        <taxon>Bifidobacteriales</taxon>
        <taxon>Bifidobacteriaceae</taxon>
        <taxon>Bifidobacterium</taxon>
    </lineage>
</organism>
<dbReference type="InterPro" id="IPR045865">
    <property type="entry name" value="ACT-like_dom_sf"/>
</dbReference>
<keyword evidence="6" id="KW-0584">Phenylalanine biosynthesis</keyword>
<keyword evidence="7" id="KW-0456">Lyase</keyword>
<evidence type="ECO:0000259" key="10">
    <source>
        <dbReference type="PROSITE" id="PS51171"/>
    </source>
</evidence>
<dbReference type="Gene3D" id="3.40.190.10">
    <property type="entry name" value="Periplasmic binding protein-like II"/>
    <property type="match status" value="2"/>
</dbReference>
<dbReference type="GO" id="GO:0009094">
    <property type="term" value="P:L-phenylalanine biosynthetic process"/>
    <property type="evidence" value="ECO:0007669"/>
    <property type="project" value="UniProtKB-UniPathway"/>
</dbReference>
<dbReference type="UniPathway" id="UPA00121">
    <property type="reaction ID" value="UER00345"/>
</dbReference>
<evidence type="ECO:0000259" key="11">
    <source>
        <dbReference type="PROSITE" id="PS51671"/>
    </source>
</evidence>
<keyword evidence="4" id="KW-0028">Amino-acid biosynthesis</keyword>
<evidence type="ECO:0000256" key="9">
    <source>
        <dbReference type="SAM" id="MobiDB-lite"/>
    </source>
</evidence>
<feature type="compositionally biased region" description="Basic and acidic residues" evidence="9">
    <location>
        <begin position="303"/>
        <end position="315"/>
    </location>
</feature>
<dbReference type="PROSITE" id="PS51171">
    <property type="entry name" value="PREPHENATE_DEHYDR_3"/>
    <property type="match status" value="1"/>
</dbReference>
<dbReference type="AlphaFoldDB" id="A0A261FM67"/>
<feature type="domain" description="Prephenate dehydratase" evidence="10">
    <location>
        <begin position="5"/>
        <end position="184"/>
    </location>
</feature>
<dbReference type="EC" id="4.2.1.51" evidence="2"/>
<dbReference type="SUPFAM" id="SSF55021">
    <property type="entry name" value="ACT-like"/>
    <property type="match status" value="1"/>
</dbReference>